<dbReference type="Proteomes" id="UP000305233">
    <property type="component" value="Unassembled WGS sequence"/>
</dbReference>
<keyword evidence="2" id="KW-1185">Reference proteome</keyword>
<comment type="caution">
    <text evidence="1">The sequence shown here is derived from an EMBL/GenBank/DDBJ whole genome shotgun (WGS) entry which is preliminary data.</text>
</comment>
<organism evidence="1 2">
    <name type="scientific">Arthrobacter echini</name>
    <dbReference type="NCBI Taxonomy" id="1529066"/>
    <lineage>
        <taxon>Bacteria</taxon>
        <taxon>Bacillati</taxon>
        <taxon>Actinomycetota</taxon>
        <taxon>Actinomycetes</taxon>
        <taxon>Micrococcales</taxon>
        <taxon>Micrococcaceae</taxon>
        <taxon>Arthrobacter</taxon>
    </lineage>
</organism>
<evidence type="ECO:0000313" key="1">
    <source>
        <dbReference type="EMBL" id="THJ65677.1"/>
    </source>
</evidence>
<name>A0A4S5E2S3_9MICC</name>
<sequence>MDRKEVRVYGDQVLALTTLRMKINKGKKGPERITDNTLIRTAIDLLLQHQDELGGVTENEIRASCGLDPRY</sequence>
<dbReference type="EMBL" id="SSWH01000010">
    <property type="protein sequence ID" value="THJ65677.1"/>
    <property type="molecule type" value="Genomic_DNA"/>
</dbReference>
<dbReference type="AlphaFoldDB" id="A0A4S5E2S3"/>
<proteinExistence type="predicted"/>
<accession>A0A4S5E2S3</accession>
<gene>
    <name evidence="1" type="ORF">E8P82_11830</name>
</gene>
<protein>
    <submittedName>
        <fullName evidence="1">Uncharacterized protein</fullName>
    </submittedName>
</protein>
<reference evidence="1 2" key="1">
    <citation type="submission" date="2019-04" db="EMBL/GenBank/DDBJ databases">
        <authorList>
            <person name="Liu Q."/>
            <person name="Xin Y.-H."/>
        </authorList>
    </citation>
    <scope>NUCLEOTIDE SEQUENCE [LARGE SCALE GENOMIC DNA]</scope>
    <source>
        <strain evidence="1 2">AM23</strain>
    </source>
</reference>
<dbReference type="OrthoDB" id="517099at2"/>
<evidence type="ECO:0000313" key="2">
    <source>
        <dbReference type="Proteomes" id="UP000305233"/>
    </source>
</evidence>